<feature type="signal peptide" evidence="2">
    <location>
        <begin position="1"/>
        <end position="26"/>
    </location>
</feature>
<protein>
    <recommendedName>
        <fullName evidence="5">PEP-CTERM protein-sorting domain-containing protein</fullName>
    </recommendedName>
</protein>
<proteinExistence type="predicted"/>
<dbReference type="RefSeq" id="WP_145246748.1">
    <property type="nucleotide sequence ID" value="NZ_CP036278.1"/>
</dbReference>
<accession>A0A518AML8</accession>
<keyword evidence="4" id="KW-1185">Reference proteome</keyword>
<evidence type="ECO:0000313" key="3">
    <source>
        <dbReference type="EMBL" id="QDU55972.1"/>
    </source>
</evidence>
<dbReference type="PROSITE" id="PS51257">
    <property type="entry name" value="PROKAR_LIPOPROTEIN"/>
    <property type="match status" value="1"/>
</dbReference>
<evidence type="ECO:0000256" key="1">
    <source>
        <dbReference type="SAM" id="Phobius"/>
    </source>
</evidence>
<reference evidence="3 4" key="1">
    <citation type="submission" date="2019-02" db="EMBL/GenBank/DDBJ databases">
        <title>Deep-cultivation of Planctomycetes and their phenomic and genomic characterization uncovers novel biology.</title>
        <authorList>
            <person name="Wiegand S."/>
            <person name="Jogler M."/>
            <person name="Boedeker C."/>
            <person name="Pinto D."/>
            <person name="Vollmers J."/>
            <person name="Rivas-Marin E."/>
            <person name="Kohn T."/>
            <person name="Peeters S.H."/>
            <person name="Heuer A."/>
            <person name="Rast P."/>
            <person name="Oberbeckmann S."/>
            <person name="Bunk B."/>
            <person name="Jeske O."/>
            <person name="Meyerdierks A."/>
            <person name="Storesund J.E."/>
            <person name="Kallscheuer N."/>
            <person name="Luecker S."/>
            <person name="Lage O.M."/>
            <person name="Pohl T."/>
            <person name="Merkel B.J."/>
            <person name="Hornburger P."/>
            <person name="Mueller R.-W."/>
            <person name="Bruemmer F."/>
            <person name="Labrenz M."/>
            <person name="Spormann A.M."/>
            <person name="Op den Camp H."/>
            <person name="Overmann J."/>
            <person name="Amann R."/>
            <person name="Jetten M.S.M."/>
            <person name="Mascher T."/>
            <person name="Medema M.H."/>
            <person name="Devos D.P."/>
            <person name="Kaster A.-K."/>
            <person name="Ovreas L."/>
            <person name="Rohde M."/>
            <person name="Galperin M.Y."/>
            <person name="Jogler C."/>
        </authorList>
    </citation>
    <scope>NUCLEOTIDE SEQUENCE [LARGE SCALE GENOMIC DNA]</scope>
    <source>
        <strain evidence="3 4">Pan181</strain>
    </source>
</reference>
<gene>
    <name evidence="3" type="ORF">Pan181_21740</name>
</gene>
<feature type="chain" id="PRO_5022131984" description="PEP-CTERM protein-sorting domain-containing protein" evidence="2">
    <location>
        <begin position="27"/>
        <end position="308"/>
    </location>
</feature>
<sequence length="308" mass="32763" precursor="true">MAGMRLNLFLCVMVSCCALSPCWAQAPPKWGTQTFSSVGDIFAGGGQTNFTFDTAGGAGIPIAESLLDDSVTTDFAGRGPWDRAYARSFTGLPFTRNVIAPMRAEARLTGNRSNVAFAGELPAGAVAWSSAFVSDQFQYTGSQATTLSLTFELEGIVDDPVGTNGSIANALTNIHASAAVFEDTPNYEFFDGIGTLLSELGATVLSHNNAPAYDLDTLLIENDTAGAKAMRTTTIDFDVVPGQTFYVWQTLRAEAAYGTRVADAFSTLTAEFSQPDLVERVGFVVPEPSGLLLVMPLLVAMVLAYRRC</sequence>
<keyword evidence="2" id="KW-0732">Signal</keyword>
<dbReference type="Proteomes" id="UP000315750">
    <property type="component" value="Chromosome"/>
</dbReference>
<organism evidence="3 4">
    <name type="scientific">Aeoliella mucimassa</name>
    <dbReference type="NCBI Taxonomy" id="2527972"/>
    <lineage>
        <taxon>Bacteria</taxon>
        <taxon>Pseudomonadati</taxon>
        <taxon>Planctomycetota</taxon>
        <taxon>Planctomycetia</taxon>
        <taxon>Pirellulales</taxon>
        <taxon>Lacipirellulaceae</taxon>
        <taxon>Aeoliella</taxon>
    </lineage>
</organism>
<evidence type="ECO:0000313" key="4">
    <source>
        <dbReference type="Proteomes" id="UP000315750"/>
    </source>
</evidence>
<feature type="transmembrane region" description="Helical" evidence="1">
    <location>
        <begin position="288"/>
        <end position="305"/>
    </location>
</feature>
<name>A0A518AML8_9BACT</name>
<keyword evidence="1" id="KW-0812">Transmembrane</keyword>
<evidence type="ECO:0000256" key="2">
    <source>
        <dbReference type="SAM" id="SignalP"/>
    </source>
</evidence>
<dbReference type="KEGG" id="amuc:Pan181_21740"/>
<keyword evidence="1" id="KW-1133">Transmembrane helix</keyword>
<dbReference type="EMBL" id="CP036278">
    <property type="protein sequence ID" value="QDU55972.1"/>
    <property type="molecule type" value="Genomic_DNA"/>
</dbReference>
<evidence type="ECO:0008006" key="5">
    <source>
        <dbReference type="Google" id="ProtNLM"/>
    </source>
</evidence>
<dbReference type="AlphaFoldDB" id="A0A518AML8"/>
<keyword evidence="1" id="KW-0472">Membrane</keyword>